<reference evidence="1" key="1">
    <citation type="submission" date="2018-05" db="EMBL/GenBank/DDBJ databases">
        <authorList>
            <person name="Lanie J.A."/>
            <person name="Ng W.-L."/>
            <person name="Kazmierczak K.M."/>
            <person name="Andrzejewski T.M."/>
            <person name="Davidsen T.M."/>
            <person name="Wayne K.J."/>
            <person name="Tettelin H."/>
            <person name="Glass J.I."/>
            <person name="Rusch D."/>
            <person name="Podicherti R."/>
            <person name="Tsui H.-C.T."/>
            <person name="Winkler M.E."/>
        </authorList>
    </citation>
    <scope>NUCLEOTIDE SEQUENCE</scope>
</reference>
<name>A0A382H1Y7_9ZZZZ</name>
<proteinExistence type="predicted"/>
<dbReference type="AlphaFoldDB" id="A0A382H1Y7"/>
<accession>A0A382H1Y7</accession>
<dbReference type="EMBL" id="UINC01058716">
    <property type="protein sequence ID" value="SVB81298.1"/>
    <property type="molecule type" value="Genomic_DNA"/>
</dbReference>
<protein>
    <submittedName>
        <fullName evidence="1">Uncharacterized protein</fullName>
    </submittedName>
</protein>
<organism evidence="1">
    <name type="scientific">marine metagenome</name>
    <dbReference type="NCBI Taxonomy" id="408172"/>
    <lineage>
        <taxon>unclassified sequences</taxon>
        <taxon>metagenomes</taxon>
        <taxon>ecological metagenomes</taxon>
    </lineage>
</organism>
<sequence>MTNRSNHEVREILFFATPCSGLKYQEVLNMNPAKSEQGQDCMSVLSCGPGKDENWVLGYRESYTNL</sequence>
<gene>
    <name evidence="1" type="ORF">METZ01_LOCUS234152</name>
</gene>
<evidence type="ECO:0000313" key="1">
    <source>
        <dbReference type="EMBL" id="SVB81298.1"/>
    </source>
</evidence>